<evidence type="ECO:0000256" key="7">
    <source>
        <dbReference type="ARBA" id="ARBA00023136"/>
    </source>
</evidence>
<protein>
    <submittedName>
        <fullName evidence="10">ABC transporter permease</fullName>
    </submittedName>
</protein>
<evidence type="ECO:0000256" key="1">
    <source>
        <dbReference type="ARBA" id="ARBA00004429"/>
    </source>
</evidence>
<evidence type="ECO:0000313" key="10">
    <source>
        <dbReference type="EMBL" id="NYZ19255.1"/>
    </source>
</evidence>
<keyword evidence="7 8" id="KW-0472">Membrane</keyword>
<feature type="transmembrane region" description="Helical" evidence="8">
    <location>
        <begin position="63"/>
        <end position="85"/>
    </location>
</feature>
<comment type="subcellular location">
    <subcellularLocation>
        <location evidence="1">Cell inner membrane</location>
        <topology evidence="1">Multi-pass membrane protein</topology>
    </subcellularLocation>
    <subcellularLocation>
        <location evidence="8">Cell membrane</location>
        <topology evidence="8">Multi-pass membrane protein</topology>
    </subcellularLocation>
</comment>
<keyword evidence="2 8" id="KW-0813">Transport</keyword>
<keyword evidence="5 8" id="KW-0812">Transmembrane</keyword>
<feature type="transmembrane region" description="Helical" evidence="8">
    <location>
        <begin position="171"/>
        <end position="194"/>
    </location>
</feature>
<dbReference type="EMBL" id="JABFDB010000002">
    <property type="protein sequence ID" value="NYZ19255.1"/>
    <property type="molecule type" value="Genomic_DNA"/>
</dbReference>
<feature type="transmembrane region" description="Helical" evidence="8">
    <location>
        <begin position="97"/>
        <end position="118"/>
    </location>
</feature>
<keyword evidence="3" id="KW-1003">Cell membrane</keyword>
<evidence type="ECO:0000256" key="6">
    <source>
        <dbReference type="ARBA" id="ARBA00022989"/>
    </source>
</evidence>
<dbReference type="Proteomes" id="UP000584642">
    <property type="component" value="Unassembled WGS sequence"/>
</dbReference>
<feature type="transmembrane region" description="Helical" evidence="8">
    <location>
        <begin position="124"/>
        <end position="150"/>
    </location>
</feature>
<comment type="caution">
    <text evidence="10">The sequence shown here is derived from an EMBL/GenBank/DDBJ whole genome shotgun (WGS) entry which is preliminary data.</text>
</comment>
<keyword evidence="11" id="KW-1185">Reference proteome</keyword>
<evidence type="ECO:0000313" key="11">
    <source>
        <dbReference type="Proteomes" id="UP000584642"/>
    </source>
</evidence>
<comment type="similarity">
    <text evidence="8">Belongs to the binding-protein-dependent transport system permease family.</text>
</comment>
<accession>A0ABX2T5Z7</accession>
<keyword evidence="4" id="KW-0997">Cell inner membrane</keyword>
<dbReference type="Gene3D" id="1.10.3720.10">
    <property type="entry name" value="MetI-like"/>
    <property type="match status" value="1"/>
</dbReference>
<evidence type="ECO:0000256" key="3">
    <source>
        <dbReference type="ARBA" id="ARBA00022475"/>
    </source>
</evidence>
<feature type="domain" description="ABC transmembrane type-1" evidence="9">
    <location>
        <begin position="59"/>
        <end position="247"/>
    </location>
</feature>
<reference evidence="10 11" key="1">
    <citation type="submission" date="2020-05" db="EMBL/GenBank/DDBJ databases">
        <title>Azospirillum oleiclasticum sp. nov, a nitrogen-fixing and heavy crude oil-emulsifying bacterium isolated from the crude oil of Yumen Oilfield.</title>
        <authorList>
            <person name="Wu D."/>
            <person name="Cai M."/>
            <person name="Zhang X."/>
        </authorList>
    </citation>
    <scope>NUCLEOTIDE SEQUENCE [LARGE SCALE GENOMIC DNA]</scope>
    <source>
        <strain evidence="10 11">ROY-1-1-2</strain>
    </source>
</reference>
<dbReference type="PANTHER" id="PTHR43357:SF4">
    <property type="entry name" value="INNER MEMBRANE ABC TRANSPORTER PERMEASE PROTEIN YDCV"/>
    <property type="match status" value="1"/>
</dbReference>
<sequence length="264" mass="28564">MRALAGIFMGLIGLVLAAPLAVVAGISLNQRKMMLFPPQGLSFQWYGELFRDEGWRNAMLNSLSLALCAALFATSIALPIAYAVWRWNSRFARALHAMGSTPFILPPVITALGFLVFWTMSGFYGSFGAVVISHGIFLVTLPLITVSLGFAGIDPAYTEAAATLGADDRTVFRTVVLPMVLPYVVSGFVFAFVISLNEYIISYMVAGFTVETLPIKVFNSIRYGYTPVMAAVSVVFILVALVAFGLVGRFGDLPRLLGAWAPKD</sequence>
<organism evidence="10 11">
    <name type="scientific">Azospirillum oleiclasticum</name>
    <dbReference type="NCBI Taxonomy" id="2735135"/>
    <lineage>
        <taxon>Bacteria</taxon>
        <taxon>Pseudomonadati</taxon>
        <taxon>Pseudomonadota</taxon>
        <taxon>Alphaproteobacteria</taxon>
        <taxon>Rhodospirillales</taxon>
        <taxon>Azospirillaceae</taxon>
        <taxon>Azospirillum</taxon>
    </lineage>
</organism>
<evidence type="ECO:0000256" key="8">
    <source>
        <dbReference type="RuleBase" id="RU363032"/>
    </source>
</evidence>
<dbReference type="PROSITE" id="PS50928">
    <property type="entry name" value="ABC_TM1"/>
    <property type="match status" value="1"/>
</dbReference>
<feature type="transmembrane region" description="Helical" evidence="8">
    <location>
        <begin position="200"/>
        <end position="218"/>
    </location>
</feature>
<dbReference type="InterPro" id="IPR035906">
    <property type="entry name" value="MetI-like_sf"/>
</dbReference>
<dbReference type="RefSeq" id="WP_180281021.1">
    <property type="nucleotide sequence ID" value="NZ_JABFDB010000002.1"/>
</dbReference>
<dbReference type="SUPFAM" id="SSF161098">
    <property type="entry name" value="MetI-like"/>
    <property type="match status" value="1"/>
</dbReference>
<dbReference type="Pfam" id="PF00528">
    <property type="entry name" value="BPD_transp_1"/>
    <property type="match status" value="1"/>
</dbReference>
<dbReference type="CDD" id="cd06261">
    <property type="entry name" value="TM_PBP2"/>
    <property type="match status" value="1"/>
</dbReference>
<evidence type="ECO:0000256" key="5">
    <source>
        <dbReference type="ARBA" id="ARBA00022692"/>
    </source>
</evidence>
<keyword evidence="6 8" id="KW-1133">Transmembrane helix</keyword>
<gene>
    <name evidence="10" type="ORF">HND93_05990</name>
</gene>
<dbReference type="InterPro" id="IPR000515">
    <property type="entry name" value="MetI-like"/>
</dbReference>
<evidence type="ECO:0000256" key="4">
    <source>
        <dbReference type="ARBA" id="ARBA00022519"/>
    </source>
</evidence>
<name>A0ABX2T5Z7_9PROT</name>
<proteinExistence type="inferred from homology"/>
<evidence type="ECO:0000256" key="2">
    <source>
        <dbReference type="ARBA" id="ARBA00022448"/>
    </source>
</evidence>
<feature type="transmembrane region" description="Helical" evidence="8">
    <location>
        <begin position="225"/>
        <end position="247"/>
    </location>
</feature>
<dbReference type="PANTHER" id="PTHR43357">
    <property type="entry name" value="INNER MEMBRANE ABC TRANSPORTER PERMEASE PROTEIN YDCV"/>
    <property type="match status" value="1"/>
</dbReference>
<evidence type="ECO:0000259" key="9">
    <source>
        <dbReference type="PROSITE" id="PS50928"/>
    </source>
</evidence>